<dbReference type="Proteomes" id="UP000663873">
    <property type="component" value="Unassembled WGS sequence"/>
</dbReference>
<dbReference type="Pfam" id="PF10683">
    <property type="entry name" value="DBD_Tnp_Hermes"/>
    <property type="match status" value="1"/>
</dbReference>
<evidence type="ECO:0000313" key="4">
    <source>
        <dbReference type="Proteomes" id="UP000663873"/>
    </source>
</evidence>
<reference evidence="3" key="1">
    <citation type="submission" date="2021-02" db="EMBL/GenBank/DDBJ databases">
        <authorList>
            <person name="Nowell W R."/>
        </authorList>
    </citation>
    <scope>NUCLEOTIDE SEQUENCE</scope>
</reference>
<gene>
    <name evidence="3" type="ORF">UJA718_LOCUS28343</name>
</gene>
<organism evidence="3 4">
    <name type="scientific">Rotaria socialis</name>
    <dbReference type="NCBI Taxonomy" id="392032"/>
    <lineage>
        <taxon>Eukaryota</taxon>
        <taxon>Metazoa</taxon>
        <taxon>Spiralia</taxon>
        <taxon>Gnathifera</taxon>
        <taxon>Rotifera</taxon>
        <taxon>Eurotatoria</taxon>
        <taxon>Bdelloidea</taxon>
        <taxon>Philodinida</taxon>
        <taxon>Philodinidae</taxon>
        <taxon>Rotaria</taxon>
    </lineage>
</organism>
<dbReference type="SUPFAM" id="SSF53098">
    <property type="entry name" value="Ribonuclease H-like"/>
    <property type="match status" value="1"/>
</dbReference>
<dbReference type="GO" id="GO:0006357">
    <property type="term" value="P:regulation of transcription by RNA polymerase II"/>
    <property type="evidence" value="ECO:0007669"/>
    <property type="project" value="TreeGrafter"/>
</dbReference>
<protein>
    <recommendedName>
        <fullName evidence="2">Hermes trasposase DNA-binding domain-containing protein</fullName>
    </recommendedName>
</protein>
<dbReference type="InterPro" id="IPR052717">
    <property type="entry name" value="Vacuolar_transposase_reg"/>
</dbReference>
<name>A0A820XIA1_9BILA</name>
<comment type="caution">
    <text evidence="3">The sequence shown here is derived from an EMBL/GenBank/DDBJ whole genome shotgun (WGS) entry which is preliminary data.</text>
</comment>
<dbReference type="SUPFAM" id="SSF140996">
    <property type="entry name" value="Hermes dimerisation domain"/>
    <property type="match status" value="1"/>
</dbReference>
<feature type="domain" description="Hermes trasposase DNA-binding" evidence="2">
    <location>
        <begin position="15"/>
        <end position="75"/>
    </location>
</feature>
<proteinExistence type="predicted"/>
<keyword evidence="4" id="KW-1185">Reference proteome</keyword>
<evidence type="ECO:0000259" key="2">
    <source>
        <dbReference type="Pfam" id="PF10683"/>
    </source>
</evidence>
<dbReference type="AlphaFoldDB" id="A0A820XIA1"/>
<feature type="region of interest" description="Disordered" evidence="1">
    <location>
        <begin position="340"/>
        <end position="359"/>
    </location>
</feature>
<sequence length="359" mass="41305">MYSSLNGTNTLRSHVNKTKINIIEACAEFCALDGRAFDVMRGVGFQNLVKILVEVGQLTSRSKFEVTDILLHPTTLLYYSGSMDRNSYCYCSVALRYVTDDFQLFTFILGCVSYNAASHSAQYLREFVNKVLAEYKLVLGTTKFAVTDNEAKIHSHKQQKLPRKLQNYSETRFSGVIIMLDIFREMYQNLPEVLINSNAMENFNAIEKDLFDDICNFLEPFQDVINALTRRIKTAWYINDYHRLATILHPKLKNFEFCRDAKERSIDVLKHEYDKLELNNSLTQKIASNVLQNNNANPSQTSTTATTPKRKSLLTQCFDSKLTNQPQSSNSYQEIENYLNTERSDIPHNDDDLDDIDIL</sequence>
<dbReference type="EMBL" id="CAJOBP010008373">
    <property type="protein sequence ID" value="CAF4533252.1"/>
    <property type="molecule type" value="Genomic_DNA"/>
</dbReference>
<evidence type="ECO:0000313" key="3">
    <source>
        <dbReference type="EMBL" id="CAF4533252.1"/>
    </source>
</evidence>
<dbReference type="InterPro" id="IPR018473">
    <property type="entry name" value="Hermes_transposase_DNA-db"/>
</dbReference>
<dbReference type="InterPro" id="IPR012337">
    <property type="entry name" value="RNaseH-like_sf"/>
</dbReference>
<evidence type="ECO:0000256" key="1">
    <source>
        <dbReference type="SAM" id="MobiDB-lite"/>
    </source>
</evidence>
<accession>A0A820XIA1</accession>
<dbReference type="Gene3D" id="1.10.10.1070">
    <property type="entry name" value="Zinc finger, BED domain-containing"/>
    <property type="match status" value="1"/>
</dbReference>
<dbReference type="PANTHER" id="PTHR46169">
    <property type="entry name" value="DNA REPLICATION-RELATED ELEMENT FACTOR, ISOFORM A"/>
    <property type="match status" value="1"/>
</dbReference>
<dbReference type="PANTHER" id="PTHR46169:SF24">
    <property type="entry name" value="PROTEIN CBG26704"/>
    <property type="match status" value="1"/>
</dbReference>
<dbReference type="GO" id="GO:0005634">
    <property type="term" value="C:nucleus"/>
    <property type="evidence" value="ECO:0007669"/>
    <property type="project" value="TreeGrafter"/>
</dbReference>